<feature type="region of interest" description="Disordered" evidence="1">
    <location>
        <begin position="32"/>
        <end position="77"/>
    </location>
</feature>
<evidence type="ECO:0000259" key="2">
    <source>
        <dbReference type="Pfam" id="PF12274"/>
    </source>
</evidence>
<feature type="compositionally biased region" description="Polar residues" evidence="1">
    <location>
        <begin position="46"/>
        <end position="70"/>
    </location>
</feature>
<evidence type="ECO:0000313" key="4">
    <source>
        <dbReference type="Proteomes" id="UP001497457"/>
    </source>
</evidence>
<organism evidence="3 4">
    <name type="scientific">Urochloa decumbens</name>
    <dbReference type="NCBI Taxonomy" id="240449"/>
    <lineage>
        <taxon>Eukaryota</taxon>
        <taxon>Viridiplantae</taxon>
        <taxon>Streptophyta</taxon>
        <taxon>Embryophyta</taxon>
        <taxon>Tracheophyta</taxon>
        <taxon>Spermatophyta</taxon>
        <taxon>Magnoliopsida</taxon>
        <taxon>Liliopsida</taxon>
        <taxon>Poales</taxon>
        <taxon>Poaceae</taxon>
        <taxon>PACMAD clade</taxon>
        <taxon>Panicoideae</taxon>
        <taxon>Panicodae</taxon>
        <taxon>Paniceae</taxon>
        <taxon>Melinidinae</taxon>
        <taxon>Urochloa</taxon>
    </lineage>
</organism>
<protein>
    <recommendedName>
        <fullName evidence="2">DUF3615 domain-containing protein</fullName>
    </recommendedName>
</protein>
<proteinExistence type="predicted"/>
<dbReference type="InterPro" id="IPR022059">
    <property type="entry name" value="DUF3615"/>
</dbReference>
<feature type="domain" description="DUF3615" evidence="2">
    <location>
        <begin position="179"/>
        <end position="281"/>
    </location>
</feature>
<dbReference type="EMBL" id="OZ075145">
    <property type="protein sequence ID" value="CAL5045561.1"/>
    <property type="molecule type" value="Genomic_DNA"/>
</dbReference>
<evidence type="ECO:0000256" key="1">
    <source>
        <dbReference type="SAM" id="MobiDB-lite"/>
    </source>
</evidence>
<dbReference type="Proteomes" id="UP001497457">
    <property type="component" value="Chromosome 35b"/>
</dbReference>
<dbReference type="PANTHER" id="PTHR33326">
    <property type="entry name" value="OS05G0543800 PROTEIN"/>
    <property type="match status" value="1"/>
</dbReference>
<sequence>MDSIRSLYSFSLSSVRFEELVASVAESASALTLQEPDVSSPEDLLDTTSSEGSITNSPQSVLHNTTDSSPPSEPSLASKILIRRPENWYQVYYIRRDRGVFFCMYPNLGGPFQSIDEADDAIDRYLDELRRREMSKEQVKLSLMERLIHDYKYYLDGTPKRGPNSPSRNNTKHEKFYLVQALIHQYNEDHDLFGDHAHELEDLVRHEWIYEDHRWYYHFNFTIKKKEGNDNSSTSNLFFAEVSHMQGEKELEVNCCCMIKLEENGHCYGCRNNGSPSMKHPDNIGAYTGGHLDGYLPFGGDEESSEDEEAEDERLRAKLKGLDDPNIWDEIRNLTPRCAAKRNPGGTSLGSV</sequence>
<dbReference type="AlphaFoldDB" id="A0ABC9DX71"/>
<gene>
    <name evidence="3" type="ORF">URODEC1_LOCUS88906</name>
</gene>
<accession>A0ABC9DX71</accession>
<dbReference type="PANTHER" id="PTHR33326:SF44">
    <property type="entry name" value="OS10G0494950 PROTEIN"/>
    <property type="match status" value="1"/>
</dbReference>
<reference evidence="4" key="1">
    <citation type="submission" date="2024-06" db="EMBL/GenBank/DDBJ databases">
        <authorList>
            <person name="Ryan C."/>
        </authorList>
    </citation>
    <scope>NUCLEOTIDE SEQUENCE [LARGE SCALE GENOMIC DNA]</scope>
</reference>
<dbReference type="Pfam" id="PF12274">
    <property type="entry name" value="DUF3615"/>
    <property type="match status" value="1"/>
</dbReference>
<reference evidence="3 4" key="2">
    <citation type="submission" date="2024-10" db="EMBL/GenBank/DDBJ databases">
        <authorList>
            <person name="Ryan C."/>
        </authorList>
    </citation>
    <scope>NUCLEOTIDE SEQUENCE [LARGE SCALE GENOMIC DNA]</scope>
</reference>
<name>A0ABC9DX71_9POAL</name>
<keyword evidence="4" id="KW-1185">Reference proteome</keyword>
<evidence type="ECO:0000313" key="3">
    <source>
        <dbReference type="EMBL" id="CAL5045561.1"/>
    </source>
</evidence>